<keyword evidence="1" id="KW-0472">Membrane</keyword>
<evidence type="ECO:0000256" key="1">
    <source>
        <dbReference type="SAM" id="Phobius"/>
    </source>
</evidence>
<sequence length="62" mass="7166">MMNFGPPLWYIVLFVVVFLALAALIIFGLAAAITFITGWDIGFWRTALLYLLIVLYVNWTRR</sequence>
<keyword evidence="1" id="KW-0812">Transmembrane</keyword>
<dbReference type="RefSeq" id="WP_099518875.1">
    <property type="nucleotide sequence ID" value="NZ_CP016808.1"/>
</dbReference>
<protein>
    <submittedName>
        <fullName evidence="2">Uncharacterized protein</fullName>
    </submittedName>
</protein>
<keyword evidence="1" id="KW-1133">Transmembrane helix</keyword>
<dbReference type="EMBL" id="CP016808">
    <property type="protein sequence ID" value="ANY67695.1"/>
    <property type="molecule type" value="Genomic_DNA"/>
</dbReference>
<feature type="transmembrane region" description="Helical" evidence="1">
    <location>
        <begin position="42"/>
        <end position="59"/>
    </location>
</feature>
<name>A0A1B2DJ46_9BACL</name>
<gene>
    <name evidence="2" type="ORF">BBD42_15390</name>
</gene>
<dbReference type="AlphaFoldDB" id="A0A1B2DJ46"/>
<accession>A0A1B2DJ46</accession>
<organism evidence="2">
    <name type="scientific">Paenibacillus sp. BIHB 4019</name>
    <dbReference type="NCBI Taxonomy" id="1870819"/>
    <lineage>
        <taxon>Bacteria</taxon>
        <taxon>Bacillati</taxon>
        <taxon>Bacillota</taxon>
        <taxon>Bacilli</taxon>
        <taxon>Bacillales</taxon>
        <taxon>Paenibacillaceae</taxon>
        <taxon>Paenibacillus</taxon>
    </lineage>
</organism>
<proteinExistence type="predicted"/>
<feature type="transmembrane region" description="Helical" evidence="1">
    <location>
        <begin position="7"/>
        <end position="36"/>
    </location>
</feature>
<reference evidence="2" key="1">
    <citation type="submission" date="2016-08" db="EMBL/GenBank/DDBJ databases">
        <title>Complete Genome Seqeunce of Paenibacillus sp. BIHB 4019 from tea rhizoplane.</title>
        <authorList>
            <person name="Thakur R."/>
            <person name="Swarnkar M.K."/>
            <person name="Gulati A."/>
        </authorList>
    </citation>
    <scope>NUCLEOTIDE SEQUENCE [LARGE SCALE GENOMIC DNA]</scope>
    <source>
        <strain evidence="2">BIHB4019</strain>
    </source>
</reference>
<evidence type="ECO:0000313" key="2">
    <source>
        <dbReference type="EMBL" id="ANY67695.1"/>
    </source>
</evidence>